<keyword evidence="5" id="KW-1185">Reference proteome</keyword>
<evidence type="ECO:0000313" key="5">
    <source>
        <dbReference type="Proteomes" id="UP001523566"/>
    </source>
</evidence>
<organism evidence="4 5">
    <name type="scientific">Aequitasia blattaphilus</name>
    <dbReference type="NCBI Taxonomy" id="2949332"/>
    <lineage>
        <taxon>Bacteria</taxon>
        <taxon>Bacillati</taxon>
        <taxon>Bacillota</taxon>
        <taxon>Clostridia</taxon>
        <taxon>Lachnospirales</taxon>
        <taxon>Lachnospiraceae</taxon>
        <taxon>Aequitasia</taxon>
    </lineage>
</organism>
<dbReference type="Pfam" id="PF01473">
    <property type="entry name" value="Choline_bind_1"/>
    <property type="match status" value="3"/>
</dbReference>
<sequence>MNTVKKCFLFFVGMVTALLLTIFISTFVPTGNAYAFEQKLDVYLGAQPGSLYRFLSAHENDGYLLGTPYRSIFAAGSNQYNVMSPNGDPYNGSPSLSCTGLVAYSMRAAGADIEPIGQVANRHGGIANGFNWEDFCLAAPIEKYSFATKNEMMSSGVLEKGDIIYMKSKTAGADMHTGFFWGENPYDEKFFHSHPTFGGVAITHINDAWAYTYYVFKNSYIGDQSRWEKWGDSWVYFKSDGQMKISGWEFINGKWYYFDAAESNGQTIGVMYNGSKRTIDGVPYRFRSGGDMLVGWVKENNKWIYFGQNGKQCKNQWVFYNSEWYYLKADGSMADNEWISDDTGTYLLLNGGRMARGWVEIETNTWVYFGGSGCQLGSQWIFYQNQWYYLKSDGIMASDEFLQLDTEYYITKSGAMHTGWLNIGKGNWKHYRGDGRLSKKCWVGNYYLKKDGTMARDEWIGQWYVDDTGEWIE</sequence>
<protein>
    <submittedName>
        <fullName evidence="4">Uncharacterized protein</fullName>
    </submittedName>
</protein>
<keyword evidence="3" id="KW-0812">Transmembrane</keyword>
<comment type="caution">
    <text evidence="4">The sequence shown here is derived from an EMBL/GenBank/DDBJ whole genome shotgun (WGS) entry which is preliminary data.</text>
</comment>
<evidence type="ECO:0000256" key="3">
    <source>
        <dbReference type="SAM" id="Phobius"/>
    </source>
</evidence>
<proteinExistence type="predicted"/>
<dbReference type="RefSeq" id="WP_262064989.1">
    <property type="nucleotide sequence ID" value="NZ_JAMXOD010000002.1"/>
</dbReference>
<gene>
    <name evidence="4" type="ORF">NK125_02110</name>
</gene>
<accession>A0ABT1E896</accession>
<dbReference type="EMBL" id="JAMZFW010000002">
    <property type="protein sequence ID" value="MCP1101207.1"/>
    <property type="molecule type" value="Genomic_DNA"/>
</dbReference>
<feature type="repeat" description="Cell wall-binding" evidence="2">
    <location>
        <begin position="314"/>
        <end position="333"/>
    </location>
</feature>
<dbReference type="InterPro" id="IPR018337">
    <property type="entry name" value="Cell_wall/Cho-bd_repeat"/>
</dbReference>
<keyword evidence="3" id="KW-0472">Membrane</keyword>
<reference evidence="4 5" key="1">
    <citation type="journal article" date="2022" name="Genome Biol. Evol.">
        <title>Host diet, physiology and behaviors set the stage for Lachnospiraceae cladogenesis.</title>
        <authorList>
            <person name="Vera-Ponce De Leon A."/>
            <person name="Schneider M."/>
            <person name="Jahnes B.C."/>
            <person name="Sadowski V."/>
            <person name="Camuy-Velez L.A."/>
            <person name="Duan J."/>
            <person name="Sabree Z.L."/>
        </authorList>
    </citation>
    <scope>NUCLEOTIDE SEQUENCE [LARGE SCALE GENOMIC DNA]</scope>
    <source>
        <strain evidence="4 5">PAL113</strain>
    </source>
</reference>
<dbReference type="Pfam" id="PF19127">
    <property type="entry name" value="Choline_bind_3"/>
    <property type="match status" value="1"/>
</dbReference>
<keyword evidence="3" id="KW-1133">Transmembrane helix</keyword>
<dbReference type="Gene3D" id="3.90.1720.10">
    <property type="entry name" value="endopeptidase domain like (from Nostoc punctiforme)"/>
    <property type="match status" value="1"/>
</dbReference>
<keyword evidence="1" id="KW-0677">Repeat</keyword>
<evidence type="ECO:0000256" key="1">
    <source>
        <dbReference type="ARBA" id="ARBA00022737"/>
    </source>
</evidence>
<evidence type="ECO:0000313" key="4">
    <source>
        <dbReference type="EMBL" id="MCP1101207.1"/>
    </source>
</evidence>
<feature type="repeat" description="Cell wall-binding" evidence="2">
    <location>
        <begin position="377"/>
        <end position="396"/>
    </location>
</feature>
<name>A0ABT1E896_9FIRM</name>
<dbReference type="Gene3D" id="2.10.270.10">
    <property type="entry name" value="Cholin Binding"/>
    <property type="match status" value="4"/>
</dbReference>
<feature type="transmembrane region" description="Helical" evidence="3">
    <location>
        <begin position="7"/>
        <end position="28"/>
    </location>
</feature>
<evidence type="ECO:0000256" key="2">
    <source>
        <dbReference type="PROSITE-ProRule" id="PRU00591"/>
    </source>
</evidence>
<dbReference type="Pfam" id="PF19085">
    <property type="entry name" value="Choline_bind_2"/>
    <property type="match status" value="1"/>
</dbReference>
<dbReference type="Proteomes" id="UP001523566">
    <property type="component" value="Unassembled WGS sequence"/>
</dbReference>
<feature type="repeat" description="Cell wall-binding" evidence="2">
    <location>
        <begin position="293"/>
        <end position="312"/>
    </location>
</feature>
<dbReference type="SUPFAM" id="SSF69360">
    <property type="entry name" value="Cell wall binding repeat"/>
    <property type="match status" value="2"/>
</dbReference>
<dbReference type="PROSITE" id="PS51170">
    <property type="entry name" value="CW"/>
    <property type="match status" value="3"/>
</dbReference>